<dbReference type="AlphaFoldDB" id="A0A564WBN9"/>
<gene>
    <name evidence="1" type="ORF">DF3PA_170011</name>
</gene>
<proteinExistence type="predicted"/>
<dbReference type="EMBL" id="UXAT02000009">
    <property type="protein sequence ID" value="VUX45910.1"/>
    <property type="molecule type" value="Genomic_DNA"/>
</dbReference>
<dbReference type="AntiFam" id="ANF00015">
    <property type="entry name" value="tRNA translation"/>
</dbReference>
<accession>A0A564WBN9</accession>
<protein>
    <submittedName>
        <fullName evidence="1">Uncharacterized protein</fullName>
    </submittedName>
</protein>
<dbReference type="Proteomes" id="UP000326641">
    <property type="component" value="Unassembled WGS sequence"/>
</dbReference>
<sequence length="71" mass="7235">MGPCGGMADAADSKSVAGNGVGVRVSLGAPSIRRPILARVRLLGAVPIFEAPGQAVCRWSPSSPSCLSRWS</sequence>
<organism evidence="1 2">
    <name type="scientific">Candidatus Defluviicoccus seviourii</name>
    <dbReference type="NCBI Taxonomy" id="2565273"/>
    <lineage>
        <taxon>Bacteria</taxon>
        <taxon>Pseudomonadati</taxon>
        <taxon>Pseudomonadota</taxon>
        <taxon>Alphaproteobacteria</taxon>
        <taxon>Rhodospirillales</taxon>
        <taxon>Rhodospirillaceae</taxon>
        <taxon>Defluviicoccus</taxon>
    </lineage>
</organism>
<evidence type="ECO:0000313" key="2">
    <source>
        <dbReference type="Proteomes" id="UP000326641"/>
    </source>
</evidence>
<keyword evidence="2" id="KW-1185">Reference proteome</keyword>
<comment type="caution">
    <text evidence="1">The sequence shown here is derived from an EMBL/GenBank/DDBJ whole genome shotgun (WGS) entry which is preliminary data.</text>
</comment>
<name>A0A564WBN9_9PROT</name>
<evidence type="ECO:0000313" key="1">
    <source>
        <dbReference type="EMBL" id="VUX45910.1"/>
    </source>
</evidence>
<reference evidence="1" key="1">
    <citation type="submission" date="2018-11" db="EMBL/GenBank/DDBJ databases">
        <authorList>
            <person name="Onetto C."/>
        </authorList>
    </citation>
    <scope>NUCLEOTIDE SEQUENCE [LARGE SCALE GENOMIC DNA]</scope>
</reference>